<keyword evidence="7" id="KW-0808">Transferase</keyword>
<accession>A0AAW1T095</accession>
<dbReference type="InterPro" id="IPR009027">
    <property type="entry name" value="Ribosomal_bL9/RNase_H1_N"/>
</dbReference>
<evidence type="ECO:0000256" key="14">
    <source>
        <dbReference type="ARBA" id="ARBA00022968"/>
    </source>
</evidence>
<name>A0AAW1T095_9CHLO</name>
<sequence length="749" mass="83288">MPRKKGLKYYAVRAGRVPGIYMNWEECQKQVDGFSRPSFKAFFSQTEAEEFINSAQQTQQPTSARSLKAKSTARQHPAKAESAGPVRPDHASPVGTIDPSLMYRLEFDGGARDNARESRLAGCGALIAEQDSDAQVGKIALRLGSYTNNQAEYAGLVLGLEAAHCLGVRKICAFGDSNLVVNQVGGRWQVKEPGLKALHARAVAAFNCFETITLQHVLREFNKRADALANLAMDGKGWTGVVDAQGELLADFDTRSILKTADARPAPSRKASASPEPRAGKRQRTRRSPPAALAPGEPSRCYHSLPSLPMHTWTQDHVLSPAFMAQHADRWHAKRKSEQSGEHKASQGIVMAAGKAMRLGNAYVTLRVLRDHMHSNLPVEIWYLGTEEMDVATEAGLEAEFANLSCIDASSMLQPEHHGQPAPLSGYALKVYALYATRFEEVLLLDCDSMPIINPQDAFDSPEFRKHGSMLWPDLFGKGTERVPGVQPQLYTLFGLQPPWIGQEASFMWAESGQLLFDRVRHADVLEYLWFLNAHQDPVYQLAYGDKDTFLLAFMLADKREQYLQVEEWTRLCLHERPQDKSGKLEHVGIIHHDPAGSPAFLHRTSGGKMDLLSDAYFTVDFITQPLSPQRAYVLFEGAAEVGNYRYPRHRFGSLGTSRAARQTRSPPLEQESFQVCLMSHADAQHANCGDDGREDLPVPIIRSDRLGDRLGDPKLAAVLEASYKGFEELRGRLRQPNNDFMTGIAWLR</sequence>
<keyword evidence="15" id="KW-1133">Transmembrane helix</keyword>
<dbReference type="Gene3D" id="3.30.420.10">
    <property type="entry name" value="Ribonuclease H-like superfamily/Ribonuclease H"/>
    <property type="match status" value="1"/>
</dbReference>
<evidence type="ECO:0000256" key="18">
    <source>
        <dbReference type="ARBA" id="ARBA00037847"/>
    </source>
</evidence>
<dbReference type="Proteomes" id="UP001485043">
    <property type="component" value="Unassembled WGS sequence"/>
</dbReference>
<evidence type="ECO:0000256" key="16">
    <source>
        <dbReference type="ARBA" id="ARBA00023034"/>
    </source>
</evidence>
<evidence type="ECO:0000256" key="7">
    <source>
        <dbReference type="ARBA" id="ARBA00022679"/>
    </source>
</evidence>
<evidence type="ECO:0000256" key="10">
    <source>
        <dbReference type="ARBA" id="ARBA00022723"/>
    </source>
</evidence>
<feature type="region of interest" description="Disordered" evidence="19">
    <location>
        <begin position="260"/>
        <end position="300"/>
    </location>
</feature>
<dbReference type="SUPFAM" id="SSF53098">
    <property type="entry name" value="Ribonuclease H-like"/>
    <property type="match status" value="1"/>
</dbReference>
<evidence type="ECO:0000256" key="12">
    <source>
        <dbReference type="ARBA" id="ARBA00022801"/>
    </source>
</evidence>
<evidence type="ECO:0000256" key="8">
    <source>
        <dbReference type="ARBA" id="ARBA00022692"/>
    </source>
</evidence>
<feature type="compositionally biased region" description="Basic residues" evidence="19">
    <location>
        <begin position="67"/>
        <end position="77"/>
    </location>
</feature>
<dbReference type="SUPFAM" id="SSF55658">
    <property type="entry name" value="L9 N-domain-like"/>
    <property type="match status" value="1"/>
</dbReference>
<dbReference type="FunFam" id="3.40.970.10:FF:000001">
    <property type="entry name" value="Ribonuclease H1"/>
    <property type="match status" value="1"/>
</dbReference>
<keyword evidence="17" id="KW-0472">Membrane</keyword>
<organism evidence="21 22">
    <name type="scientific">Apatococcus fuscideae</name>
    <dbReference type="NCBI Taxonomy" id="2026836"/>
    <lineage>
        <taxon>Eukaryota</taxon>
        <taxon>Viridiplantae</taxon>
        <taxon>Chlorophyta</taxon>
        <taxon>core chlorophytes</taxon>
        <taxon>Trebouxiophyceae</taxon>
        <taxon>Chlorellales</taxon>
        <taxon>Chlorellaceae</taxon>
        <taxon>Apatococcus</taxon>
    </lineage>
</organism>
<dbReference type="SUPFAM" id="SSF53448">
    <property type="entry name" value="Nucleotide-diphospho-sugar transferases"/>
    <property type="match status" value="1"/>
</dbReference>
<dbReference type="GO" id="GO:0003676">
    <property type="term" value="F:nucleic acid binding"/>
    <property type="evidence" value="ECO:0007669"/>
    <property type="project" value="InterPro"/>
</dbReference>
<reference evidence="21 22" key="1">
    <citation type="journal article" date="2024" name="Nat. Commun.">
        <title>Phylogenomics reveals the evolutionary origins of lichenization in chlorophyte algae.</title>
        <authorList>
            <person name="Puginier C."/>
            <person name="Libourel C."/>
            <person name="Otte J."/>
            <person name="Skaloud P."/>
            <person name="Haon M."/>
            <person name="Grisel S."/>
            <person name="Petersen M."/>
            <person name="Berrin J.G."/>
            <person name="Delaux P.M."/>
            <person name="Dal Grande F."/>
            <person name="Keller J."/>
        </authorList>
    </citation>
    <scope>NUCLEOTIDE SEQUENCE [LARGE SCALE GENOMIC DNA]</scope>
    <source>
        <strain evidence="21 22">SAG 2523</strain>
    </source>
</reference>
<dbReference type="InterPro" id="IPR036397">
    <property type="entry name" value="RNaseH_sf"/>
</dbReference>
<dbReference type="GO" id="GO:0046354">
    <property type="term" value="P:mannan biosynthetic process"/>
    <property type="evidence" value="ECO:0007669"/>
    <property type="project" value="TreeGrafter"/>
</dbReference>
<evidence type="ECO:0000313" key="22">
    <source>
        <dbReference type="Proteomes" id="UP001485043"/>
    </source>
</evidence>
<dbReference type="Pfam" id="PF01693">
    <property type="entry name" value="Cauli_VI"/>
    <property type="match status" value="1"/>
</dbReference>
<dbReference type="CDD" id="cd09279">
    <property type="entry name" value="RNase_HI_like"/>
    <property type="match status" value="1"/>
</dbReference>
<evidence type="ECO:0000256" key="19">
    <source>
        <dbReference type="SAM" id="MobiDB-lite"/>
    </source>
</evidence>
<evidence type="ECO:0000256" key="15">
    <source>
        <dbReference type="ARBA" id="ARBA00022989"/>
    </source>
</evidence>
<keyword evidence="22" id="KW-1185">Reference proteome</keyword>
<comment type="similarity">
    <text evidence="4">Belongs to the RNase H family.</text>
</comment>
<evidence type="ECO:0000256" key="5">
    <source>
        <dbReference type="ARBA" id="ARBA00009105"/>
    </source>
</evidence>
<dbReference type="InterPro" id="IPR029044">
    <property type="entry name" value="Nucleotide-diphossugar_trans"/>
</dbReference>
<comment type="caution">
    <text evidence="21">The sequence shown here is derived from an EMBL/GenBank/DDBJ whole genome shotgun (WGS) entry which is preliminary data.</text>
</comment>
<dbReference type="Gene3D" id="3.90.550.10">
    <property type="entry name" value="Spore Coat Polysaccharide Biosynthesis Protein SpsA, Chain A"/>
    <property type="match status" value="1"/>
</dbReference>
<keyword evidence="10" id="KW-0479">Metal-binding</keyword>
<dbReference type="InterPro" id="IPR002156">
    <property type="entry name" value="RNaseH_domain"/>
</dbReference>
<keyword evidence="14" id="KW-0735">Signal-anchor</keyword>
<comment type="subcellular location">
    <subcellularLocation>
        <location evidence="18">Endomembrane system</location>
        <topology evidence="18">Single-pass membrane protein</topology>
    </subcellularLocation>
    <subcellularLocation>
        <location evidence="2">Golgi apparatus membrane</location>
    </subcellularLocation>
    <subcellularLocation>
        <location evidence="3">Membrane</location>
        <topology evidence="3">Single-pass type II membrane protein</topology>
    </subcellularLocation>
</comment>
<feature type="compositionally biased region" description="Low complexity" evidence="19">
    <location>
        <begin position="263"/>
        <end position="277"/>
    </location>
</feature>
<dbReference type="InterPro" id="IPR037056">
    <property type="entry name" value="RNase_H1_N_sf"/>
</dbReference>
<dbReference type="PROSITE" id="PS50879">
    <property type="entry name" value="RNASE_H_1"/>
    <property type="match status" value="1"/>
</dbReference>
<dbReference type="InterPro" id="IPR011320">
    <property type="entry name" value="RNase_H1_N"/>
</dbReference>
<feature type="domain" description="RNase H type-1" evidence="20">
    <location>
        <begin position="99"/>
        <end position="234"/>
    </location>
</feature>
<dbReference type="Pfam" id="PF11051">
    <property type="entry name" value="Mannosyl_trans3"/>
    <property type="match status" value="2"/>
</dbReference>
<proteinExistence type="inferred from homology"/>
<dbReference type="Gene3D" id="3.40.970.10">
    <property type="entry name" value="Ribonuclease H1, N-terminal domain"/>
    <property type="match status" value="1"/>
</dbReference>
<dbReference type="Pfam" id="PF13456">
    <property type="entry name" value="RVT_3"/>
    <property type="match status" value="1"/>
</dbReference>
<dbReference type="PANTHER" id="PTHR31646">
    <property type="entry name" value="ALPHA-1,2-MANNOSYLTRANSFERASE MNN2"/>
    <property type="match status" value="1"/>
</dbReference>
<keyword evidence="13" id="KW-0460">Magnesium</keyword>
<evidence type="ECO:0000256" key="17">
    <source>
        <dbReference type="ARBA" id="ARBA00023136"/>
    </source>
</evidence>
<protein>
    <recommendedName>
        <fullName evidence="6">ribonuclease H</fullName>
        <ecNumber evidence="6">3.1.26.4</ecNumber>
    </recommendedName>
</protein>
<evidence type="ECO:0000256" key="11">
    <source>
        <dbReference type="ARBA" id="ARBA00022759"/>
    </source>
</evidence>
<evidence type="ECO:0000256" key="1">
    <source>
        <dbReference type="ARBA" id="ARBA00001946"/>
    </source>
</evidence>
<dbReference type="InterPro" id="IPR012337">
    <property type="entry name" value="RNaseH-like_sf"/>
</dbReference>
<comment type="cofactor">
    <cofactor evidence="1">
        <name>Mg(2+)</name>
        <dbReference type="ChEBI" id="CHEBI:18420"/>
    </cofactor>
</comment>
<dbReference type="EMBL" id="JALJOV010000658">
    <property type="protein sequence ID" value="KAK9862082.1"/>
    <property type="molecule type" value="Genomic_DNA"/>
</dbReference>
<evidence type="ECO:0000256" key="13">
    <source>
        <dbReference type="ARBA" id="ARBA00022842"/>
    </source>
</evidence>
<dbReference type="AlphaFoldDB" id="A0AAW1T095"/>
<keyword evidence="9" id="KW-0540">Nuclease</keyword>
<evidence type="ECO:0000256" key="4">
    <source>
        <dbReference type="ARBA" id="ARBA00005300"/>
    </source>
</evidence>
<dbReference type="GO" id="GO:0046872">
    <property type="term" value="F:metal ion binding"/>
    <property type="evidence" value="ECO:0007669"/>
    <property type="project" value="UniProtKB-KW"/>
</dbReference>
<keyword evidence="8" id="KW-0812">Transmembrane</keyword>
<evidence type="ECO:0000256" key="3">
    <source>
        <dbReference type="ARBA" id="ARBA00004606"/>
    </source>
</evidence>
<dbReference type="InterPro" id="IPR022751">
    <property type="entry name" value="Alpha_mannosyltransferase"/>
</dbReference>
<dbReference type="EC" id="3.1.26.4" evidence="6"/>
<gene>
    <name evidence="21" type="ORF">WJX84_012147</name>
</gene>
<keyword evidence="11" id="KW-0255">Endonuclease</keyword>
<feature type="region of interest" description="Disordered" evidence="19">
    <location>
        <begin position="51"/>
        <end position="93"/>
    </location>
</feature>
<dbReference type="GO" id="GO:0000139">
    <property type="term" value="C:Golgi membrane"/>
    <property type="evidence" value="ECO:0007669"/>
    <property type="project" value="UniProtKB-SubCell"/>
</dbReference>
<evidence type="ECO:0000256" key="9">
    <source>
        <dbReference type="ARBA" id="ARBA00022722"/>
    </source>
</evidence>
<comment type="similarity">
    <text evidence="5">Belongs to the MNN1/MNT family.</text>
</comment>
<dbReference type="GO" id="GO:0000026">
    <property type="term" value="F:alpha-1,2-mannosyltransferase activity"/>
    <property type="evidence" value="ECO:0007669"/>
    <property type="project" value="TreeGrafter"/>
</dbReference>
<evidence type="ECO:0000256" key="2">
    <source>
        <dbReference type="ARBA" id="ARBA00004394"/>
    </source>
</evidence>
<evidence type="ECO:0000259" key="20">
    <source>
        <dbReference type="PROSITE" id="PS50879"/>
    </source>
</evidence>
<evidence type="ECO:0000256" key="6">
    <source>
        <dbReference type="ARBA" id="ARBA00012180"/>
    </source>
</evidence>
<evidence type="ECO:0000313" key="21">
    <source>
        <dbReference type="EMBL" id="KAK9862082.1"/>
    </source>
</evidence>
<dbReference type="GO" id="GO:0004523">
    <property type="term" value="F:RNA-DNA hybrid ribonuclease activity"/>
    <property type="evidence" value="ECO:0007669"/>
    <property type="project" value="UniProtKB-EC"/>
</dbReference>
<feature type="compositionally biased region" description="Polar residues" evidence="19">
    <location>
        <begin position="53"/>
        <end position="65"/>
    </location>
</feature>
<dbReference type="PANTHER" id="PTHR31646:SF1">
    <property type="entry name" value="ALPHA-1,2-MANNOSYLTRANSFERASE MNN2"/>
    <property type="match status" value="1"/>
</dbReference>
<keyword evidence="12" id="KW-0378">Hydrolase</keyword>
<keyword evidence="16" id="KW-0333">Golgi apparatus</keyword>